<evidence type="ECO:0000313" key="2">
    <source>
        <dbReference type="EMBL" id="MBE7324204.1"/>
    </source>
</evidence>
<organism evidence="2 3">
    <name type="scientific">Nocardioides malaquae</name>
    <dbReference type="NCBI Taxonomy" id="2773426"/>
    <lineage>
        <taxon>Bacteria</taxon>
        <taxon>Bacillati</taxon>
        <taxon>Actinomycetota</taxon>
        <taxon>Actinomycetes</taxon>
        <taxon>Propionibacteriales</taxon>
        <taxon>Nocardioidaceae</taxon>
        <taxon>Nocardioides</taxon>
    </lineage>
</organism>
<proteinExistence type="predicted"/>
<feature type="transmembrane region" description="Helical" evidence="1">
    <location>
        <begin position="105"/>
        <end position="123"/>
    </location>
</feature>
<gene>
    <name evidence="2" type="ORF">IEQ44_06025</name>
</gene>
<keyword evidence="1" id="KW-0472">Membrane</keyword>
<dbReference type="EMBL" id="JADCSA010000004">
    <property type="protein sequence ID" value="MBE7324204.1"/>
    <property type="molecule type" value="Genomic_DNA"/>
</dbReference>
<accession>A0ABR9RRL9</accession>
<keyword evidence="1" id="KW-0812">Transmembrane</keyword>
<name>A0ABR9RRL9_9ACTN</name>
<feature type="transmembrane region" description="Helical" evidence="1">
    <location>
        <begin position="81"/>
        <end position="99"/>
    </location>
</feature>
<reference evidence="2 3" key="1">
    <citation type="submission" date="2020-10" db="EMBL/GenBank/DDBJ databases">
        <title>Nocardioides sp. isolated from sludge.</title>
        <authorList>
            <person name="Zhang X."/>
        </authorList>
    </citation>
    <scope>NUCLEOTIDE SEQUENCE [LARGE SCALE GENOMIC DNA]</scope>
    <source>
        <strain evidence="2 3">Y6</strain>
    </source>
</reference>
<evidence type="ECO:0000313" key="3">
    <source>
        <dbReference type="Proteomes" id="UP000756387"/>
    </source>
</evidence>
<comment type="caution">
    <text evidence="2">The sequence shown here is derived from an EMBL/GenBank/DDBJ whole genome shotgun (WGS) entry which is preliminary data.</text>
</comment>
<keyword evidence="3" id="KW-1185">Reference proteome</keyword>
<dbReference type="Proteomes" id="UP000756387">
    <property type="component" value="Unassembled WGS sequence"/>
</dbReference>
<dbReference type="RefSeq" id="WP_193637528.1">
    <property type="nucleotide sequence ID" value="NZ_JADCSA010000004.1"/>
</dbReference>
<evidence type="ECO:0000256" key="1">
    <source>
        <dbReference type="SAM" id="Phobius"/>
    </source>
</evidence>
<sequence length="128" mass="13898">MPGDLRERSASGSEVRRDLIVGPMEMWALALWFMGRDPDLDRYTSWLGVVWIGTAAVLISWIGLHRPVSSTSRASSPSEHVFTAVVAAGLGWTAAAAAWEGRSSIFLVCLGVLTLGGALLWCLRRDAR</sequence>
<keyword evidence="1" id="KW-1133">Transmembrane helix</keyword>
<protein>
    <submittedName>
        <fullName evidence="2">Uncharacterized protein</fullName>
    </submittedName>
</protein>
<feature type="transmembrane region" description="Helical" evidence="1">
    <location>
        <begin position="43"/>
        <end position="61"/>
    </location>
</feature>